<feature type="chain" id="PRO_5040252703" evidence="1">
    <location>
        <begin position="22"/>
        <end position="193"/>
    </location>
</feature>
<dbReference type="PANTHER" id="PTHR38847">
    <property type="match status" value="1"/>
</dbReference>
<proteinExistence type="predicted"/>
<comment type="caution">
    <text evidence="2">The sequence shown here is derived from an EMBL/GenBank/DDBJ whole genome shotgun (WGS) entry which is preliminary data.</text>
</comment>
<feature type="signal peptide" evidence="1">
    <location>
        <begin position="1"/>
        <end position="21"/>
    </location>
</feature>
<dbReference type="PANTHER" id="PTHR38847:SF1">
    <property type="entry name" value="PSEUDOURIDINE SYNTHASE RSUA_RLUA-LIKE DOMAIN-CONTAINING PROTEIN"/>
    <property type="match status" value="1"/>
</dbReference>
<accession>A0A9P6D6R4</accession>
<dbReference type="AlphaFoldDB" id="A0A9P6D6R4"/>
<organism evidence="2 3">
    <name type="scientific">Pholiota conissans</name>
    <dbReference type="NCBI Taxonomy" id="109636"/>
    <lineage>
        <taxon>Eukaryota</taxon>
        <taxon>Fungi</taxon>
        <taxon>Dikarya</taxon>
        <taxon>Basidiomycota</taxon>
        <taxon>Agaricomycotina</taxon>
        <taxon>Agaricomycetes</taxon>
        <taxon>Agaricomycetidae</taxon>
        <taxon>Agaricales</taxon>
        <taxon>Agaricineae</taxon>
        <taxon>Strophariaceae</taxon>
        <taxon>Pholiota</taxon>
    </lineage>
</organism>
<dbReference type="Pfam" id="PF14273">
    <property type="entry name" value="DUF4360"/>
    <property type="match status" value="1"/>
</dbReference>
<dbReference type="OrthoDB" id="152248at2759"/>
<name>A0A9P6D6R4_9AGAR</name>
<dbReference type="InterPro" id="IPR025649">
    <property type="entry name" value="DUF4360"/>
</dbReference>
<evidence type="ECO:0000256" key="1">
    <source>
        <dbReference type="SAM" id="SignalP"/>
    </source>
</evidence>
<keyword evidence="3" id="KW-1185">Reference proteome</keyword>
<gene>
    <name evidence="2" type="ORF">BDN70DRAFT_982945</name>
</gene>
<dbReference type="Proteomes" id="UP000807469">
    <property type="component" value="Unassembled WGS sequence"/>
</dbReference>
<evidence type="ECO:0000313" key="2">
    <source>
        <dbReference type="EMBL" id="KAF9485155.1"/>
    </source>
</evidence>
<protein>
    <submittedName>
        <fullName evidence="2">Uncharacterized protein</fullName>
    </submittedName>
</protein>
<sequence>MAFVTSLWLALLGTFYILGSAAQDYSITGYIASGTGCSPSTFSSSLASDGKNVGLKYGSFTAYAGPSYSYDDGRKNCQLTLSVKVPGGYQFAFDKFNHNASYAIGQDVTGSFKTSYYFQATLPEAEGDGTIAGPAKLDTTLTDNFSPLVWSPCGQNAVVGINTEVRVDNGNNNAASGSFTIRSTPVSFTESYA</sequence>
<keyword evidence="1" id="KW-0732">Signal</keyword>
<reference evidence="2" key="1">
    <citation type="submission" date="2020-11" db="EMBL/GenBank/DDBJ databases">
        <authorList>
            <consortium name="DOE Joint Genome Institute"/>
            <person name="Ahrendt S."/>
            <person name="Riley R."/>
            <person name="Andreopoulos W."/>
            <person name="Labutti K."/>
            <person name="Pangilinan J."/>
            <person name="Ruiz-Duenas F.J."/>
            <person name="Barrasa J.M."/>
            <person name="Sanchez-Garcia M."/>
            <person name="Camarero S."/>
            <person name="Miyauchi S."/>
            <person name="Serrano A."/>
            <person name="Linde D."/>
            <person name="Babiker R."/>
            <person name="Drula E."/>
            <person name="Ayuso-Fernandez I."/>
            <person name="Pacheco R."/>
            <person name="Padilla G."/>
            <person name="Ferreira P."/>
            <person name="Barriuso J."/>
            <person name="Kellner H."/>
            <person name="Castanera R."/>
            <person name="Alfaro M."/>
            <person name="Ramirez L."/>
            <person name="Pisabarro A.G."/>
            <person name="Kuo A."/>
            <person name="Tritt A."/>
            <person name="Lipzen A."/>
            <person name="He G."/>
            <person name="Yan M."/>
            <person name="Ng V."/>
            <person name="Cullen D."/>
            <person name="Martin F."/>
            <person name="Rosso M.-N."/>
            <person name="Henrissat B."/>
            <person name="Hibbett D."/>
            <person name="Martinez A.T."/>
            <person name="Grigoriev I.V."/>
        </authorList>
    </citation>
    <scope>NUCLEOTIDE SEQUENCE</scope>
    <source>
        <strain evidence="2">CIRM-BRFM 674</strain>
    </source>
</reference>
<dbReference type="EMBL" id="MU155137">
    <property type="protein sequence ID" value="KAF9485155.1"/>
    <property type="molecule type" value="Genomic_DNA"/>
</dbReference>
<evidence type="ECO:0000313" key="3">
    <source>
        <dbReference type="Proteomes" id="UP000807469"/>
    </source>
</evidence>